<proteinExistence type="predicted"/>
<dbReference type="EMBL" id="JAGSPK010000004">
    <property type="protein sequence ID" value="MBR7793573.1"/>
    <property type="molecule type" value="Genomic_DNA"/>
</dbReference>
<protein>
    <submittedName>
        <fullName evidence="1">SIR2 family protein</fullName>
    </submittedName>
</protein>
<evidence type="ECO:0000313" key="1">
    <source>
        <dbReference type="EMBL" id="MBR7793573.1"/>
    </source>
</evidence>
<accession>A0ABS5H4Z9</accession>
<dbReference type="Pfam" id="PF13289">
    <property type="entry name" value="SIR2_2"/>
    <property type="match status" value="1"/>
</dbReference>
<dbReference type="RefSeq" id="WP_212679517.1">
    <property type="nucleotide sequence ID" value="NZ_JAGSPK010000004.1"/>
</dbReference>
<gene>
    <name evidence="1" type="ORF">KDM87_13310</name>
</gene>
<keyword evidence="2" id="KW-1185">Reference proteome</keyword>
<dbReference type="Proteomes" id="UP000682982">
    <property type="component" value="Unassembled WGS sequence"/>
</dbReference>
<evidence type="ECO:0000313" key="2">
    <source>
        <dbReference type="Proteomes" id="UP000682982"/>
    </source>
</evidence>
<name>A0ABS5H4Z9_9BURK</name>
<comment type="caution">
    <text evidence="1">The sequence shown here is derived from an EMBL/GenBank/DDBJ whole genome shotgun (WGS) entry which is preliminary data.</text>
</comment>
<reference evidence="1 2" key="1">
    <citation type="submission" date="2021-04" db="EMBL/GenBank/DDBJ databases">
        <title>novel species isolated from subtropical streams in China.</title>
        <authorList>
            <person name="Lu H."/>
        </authorList>
    </citation>
    <scope>NUCLEOTIDE SEQUENCE [LARGE SCALE GENOMIC DNA]</scope>
    <source>
        <strain evidence="1 2">FT147W</strain>
    </source>
</reference>
<dbReference type="InterPro" id="IPR029035">
    <property type="entry name" value="DHS-like_NAD/FAD-binding_dom"/>
</dbReference>
<dbReference type="SUPFAM" id="SSF52467">
    <property type="entry name" value="DHS-like NAD/FAD-binding domain"/>
    <property type="match status" value="1"/>
</dbReference>
<sequence>MSIEKVKKSTELIETVERFLQTGYEANQQFNEAIDGEEPLIVRSIKEPDNEYRYDASEILYWVDRNAYWDEFDSWNGEQIKDKYSVCIKFIKETDQAAVFLDLVALIRKKKIAPFLGAGVSRAAGYPLWGEALQSLCKKITSIDETTFQALLKDTKYLEAAQAIADASQVQLNNYVQTTFRTKFENEEDREQIPRIFKHLYRLANGCIITTNFDPLIEETFKLKGAPLTDAYMYGLQAGNNFVQRLLKGDRCILKLHGDASQSSSYVFTAEQYQNAYGDPIDFSKQLPRALRQIYISNSLLFLGCSLNQDKTLELFQQVKTSAEFDIPEHFAFLPDTNEPSERQATEERLLMLNIRPIWYSSDNYHALLPLLVELAIDISEHRLNLK</sequence>
<organism evidence="1 2">
    <name type="scientific">Undibacterium rivi</name>
    <dbReference type="NCBI Taxonomy" id="2828729"/>
    <lineage>
        <taxon>Bacteria</taxon>
        <taxon>Pseudomonadati</taxon>
        <taxon>Pseudomonadota</taxon>
        <taxon>Betaproteobacteria</taxon>
        <taxon>Burkholderiales</taxon>
        <taxon>Oxalobacteraceae</taxon>
        <taxon>Undibacterium</taxon>
    </lineage>
</organism>